<evidence type="ECO:0000313" key="4">
    <source>
        <dbReference type="Proteomes" id="UP000192917"/>
    </source>
</evidence>
<feature type="region of interest" description="Disordered" evidence="1">
    <location>
        <begin position="64"/>
        <end position="89"/>
    </location>
</feature>
<keyword evidence="2" id="KW-0732">Signal</keyword>
<gene>
    <name evidence="3" type="ORF">SAMN05428998_106180</name>
</gene>
<evidence type="ECO:0000256" key="2">
    <source>
        <dbReference type="SAM" id="SignalP"/>
    </source>
</evidence>
<sequence>MNRLLSNRLLSGSLLGLLLASGAGAPSALLVGEARAGVGAEMCQAEVTLLHDRIDGESAVQRAEQQTVAGITDEDVDEPQSGYSLSPPGREVLLGKLDRAAKLAAKGDGEGCRALVEQVRRQLGIAEGPGRSPVGAG</sequence>
<protein>
    <submittedName>
        <fullName evidence="3">Uncharacterized protein</fullName>
    </submittedName>
</protein>
<dbReference type="Proteomes" id="UP000192917">
    <property type="component" value="Unassembled WGS sequence"/>
</dbReference>
<proteinExistence type="predicted"/>
<organism evidence="3 4">
    <name type="scientific">Tistlia consotensis USBA 355</name>
    <dbReference type="NCBI Taxonomy" id="560819"/>
    <lineage>
        <taxon>Bacteria</taxon>
        <taxon>Pseudomonadati</taxon>
        <taxon>Pseudomonadota</taxon>
        <taxon>Alphaproteobacteria</taxon>
        <taxon>Rhodospirillales</taxon>
        <taxon>Rhodovibrionaceae</taxon>
        <taxon>Tistlia</taxon>
    </lineage>
</organism>
<dbReference type="EMBL" id="FWZX01000006">
    <property type="protein sequence ID" value="SMF18673.1"/>
    <property type="molecule type" value="Genomic_DNA"/>
</dbReference>
<name>A0A1Y6BMB1_9PROT</name>
<evidence type="ECO:0000313" key="3">
    <source>
        <dbReference type="EMBL" id="SMF18673.1"/>
    </source>
</evidence>
<accession>A0A1Y6BMB1</accession>
<reference evidence="3 4" key="1">
    <citation type="submission" date="2017-04" db="EMBL/GenBank/DDBJ databases">
        <authorList>
            <person name="Afonso C.L."/>
            <person name="Miller P.J."/>
            <person name="Scott M.A."/>
            <person name="Spackman E."/>
            <person name="Goraichik I."/>
            <person name="Dimitrov K.M."/>
            <person name="Suarez D.L."/>
            <person name="Swayne D.E."/>
        </authorList>
    </citation>
    <scope>NUCLEOTIDE SEQUENCE [LARGE SCALE GENOMIC DNA]</scope>
    <source>
        <strain evidence="3 4">USBA 355</strain>
    </source>
</reference>
<feature type="chain" id="PRO_5010999929" evidence="2">
    <location>
        <begin position="26"/>
        <end position="137"/>
    </location>
</feature>
<keyword evidence="4" id="KW-1185">Reference proteome</keyword>
<dbReference type="AlphaFoldDB" id="A0A1Y6BMB1"/>
<feature type="signal peptide" evidence="2">
    <location>
        <begin position="1"/>
        <end position="25"/>
    </location>
</feature>
<evidence type="ECO:0000256" key="1">
    <source>
        <dbReference type="SAM" id="MobiDB-lite"/>
    </source>
</evidence>
<dbReference type="RefSeq" id="WP_085122657.1">
    <property type="nucleotide sequence ID" value="NZ_FWZX01000006.1"/>
</dbReference>